<keyword evidence="1" id="KW-0472">Membrane</keyword>
<reference evidence="2 3" key="1">
    <citation type="submission" date="2020-08" db="EMBL/GenBank/DDBJ databases">
        <title>Sequencing the genomes of 1000 actinobacteria strains.</title>
        <authorList>
            <person name="Klenk H.-P."/>
        </authorList>
    </citation>
    <scope>NUCLEOTIDE SEQUENCE [LARGE SCALE GENOMIC DNA]</scope>
    <source>
        <strain evidence="2 3">DSM 44786</strain>
    </source>
</reference>
<evidence type="ECO:0000256" key="1">
    <source>
        <dbReference type="SAM" id="Phobius"/>
    </source>
</evidence>
<name>A0A7W7SCT6_9ACTN</name>
<evidence type="ECO:0000313" key="3">
    <source>
        <dbReference type="Proteomes" id="UP000573327"/>
    </source>
</evidence>
<accession>A0A7W7SCT6</accession>
<comment type="caution">
    <text evidence="2">The sequence shown here is derived from an EMBL/GenBank/DDBJ whole genome shotgun (WGS) entry which is preliminary data.</text>
</comment>
<feature type="transmembrane region" description="Helical" evidence="1">
    <location>
        <begin position="15"/>
        <end position="33"/>
    </location>
</feature>
<dbReference type="AlphaFoldDB" id="A0A7W7SCT6"/>
<proteinExistence type="predicted"/>
<sequence>MPGESVPLAWRVSRLKILLSTFLSIVILGRLAWAEEYIRRYWIHMGTLDKALRKTRAQINDSDKTKRTAARLQRQYVEAARRQFETSLLGGTLAITAWSALYAAHAGDGFQISGFSLGLLFIGAFSLVAGPVIVKAEALFVSYMIRESAGHVGFSALFFSLCSIAWDISGRAGGIPMAALSFLVVIGDLKQDVTLIGFLRQGIPKMPSPYLFTP</sequence>
<feature type="transmembrane region" description="Helical" evidence="1">
    <location>
        <begin position="84"/>
        <end position="104"/>
    </location>
</feature>
<keyword evidence="3" id="KW-1185">Reference proteome</keyword>
<dbReference type="Proteomes" id="UP000573327">
    <property type="component" value="Unassembled WGS sequence"/>
</dbReference>
<dbReference type="EMBL" id="JACHJR010000001">
    <property type="protein sequence ID" value="MBB4948095.1"/>
    <property type="molecule type" value="Genomic_DNA"/>
</dbReference>
<feature type="transmembrane region" description="Helical" evidence="1">
    <location>
        <begin position="110"/>
        <end position="136"/>
    </location>
</feature>
<keyword evidence="1" id="KW-0812">Transmembrane</keyword>
<dbReference type="RefSeq" id="WP_184917061.1">
    <property type="nucleotide sequence ID" value="NZ_JACHJR010000001.1"/>
</dbReference>
<keyword evidence="1" id="KW-1133">Transmembrane helix</keyword>
<gene>
    <name evidence="2" type="ORF">F4556_003630</name>
</gene>
<organism evidence="2 3">
    <name type="scientific">Kitasatospora gansuensis</name>
    <dbReference type="NCBI Taxonomy" id="258050"/>
    <lineage>
        <taxon>Bacteria</taxon>
        <taxon>Bacillati</taxon>
        <taxon>Actinomycetota</taxon>
        <taxon>Actinomycetes</taxon>
        <taxon>Kitasatosporales</taxon>
        <taxon>Streptomycetaceae</taxon>
        <taxon>Kitasatospora</taxon>
    </lineage>
</organism>
<evidence type="ECO:0000313" key="2">
    <source>
        <dbReference type="EMBL" id="MBB4948095.1"/>
    </source>
</evidence>
<protein>
    <submittedName>
        <fullName evidence="2">Uncharacterized protein</fullName>
    </submittedName>
</protein>